<dbReference type="InterPro" id="IPR029071">
    <property type="entry name" value="Ubiquitin-like_domsf"/>
</dbReference>
<feature type="compositionally biased region" description="Low complexity" evidence="9">
    <location>
        <begin position="279"/>
        <end position="292"/>
    </location>
</feature>
<evidence type="ECO:0000256" key="2">
    <source>
        <dbReference type="ARBA" id="ARBA00004496"/>
    </source>
</evidence>
<evidence type="ECO:0000256" key="9">
    <source>
        <dbReference type="SAM" id="MobiDB-lite"/>
    </source>
</evidence>
<protein>
    <submittedName>
        <fullName evidence="11">G11768 protein</fullName>
    </submittedName>
</protein>
<evidence type="ECO:0000256" key="1">
    <source>
        <dbReference type="ARBA" id="ARBA00004123"/>
    </source>
</evidence>
<evidence type="ECO:0000256" key="5">
    <source>
        <dbReference type="ARBA" id="ARBA00022664"/>
    </source>
</evidence>
<evidence type="ECO:0000256" key="6">
    <source>
        <dbReference type="ARBA" id="ARBA00023187"/>
    </source>
</evidence>
<dbReference type="Gene3D" id="3.10.20.90">
    <property type="entry name" value="Phosphatidylinositol 3-kinase Catalytic Subunit, Chain A, domain 1"/>
    <property type="match status" value="1"/>
</dbReference>
<dbReference type="InterPro" id="IPR019956">
    <property type="entry name" value="Ubiquitin_dom"/>
</dbReference>
<name>A0ABP1G8P9_9CHLO</name>
<dbReference type="PANTHER" id="PTHR12786:SF1">
    <property type="entry name" value="SPLICING REGULATOR SDE2"/>
    <property type="match status" value="1"/>
</dbReference>
<comment type="similarity">
    <text evidence="3">Belongs to the SDE2 family.</text>
</comment>
<dbReference type="Pfam" id="PF22782">
    <property type="entry name" value="SDE2"/>
    <property type="match status" value="1"/>
</dbReference>
<sequence length="402" mass="43076">MQIFFDKVQSVFVDPEDGIKQVKRCIEEKTGLPACVQRLIYGGKELDEDQTVKTYGLESGSTIHLVLRLRGGKGGFGSLLRSAGRAALTDNFDACRDLSGRRLRHVNADKKLAEWAAQARERELEKVAAKHIRDEERAARQEAEQQVDMDDVKVAQDAALANVMSAVESALASAPAKRKPDTMLPPAKRQKAPRHMSGLDNDLSSDSDEEPDGDADAGAAGGDAPLQKEVETVDQQETAAKRGNASGSSGSEQEAVSAHSVQEDTRSMEDSCALPSQMTGASAAGTTGVGSSLQTMDDSAELTVVASTAAAPQNLQTTAEPASDSQAASALKEVKWDPIDLKRYKSAQELEALGLDHLKAELQRHGLKAGGNMSERAARLYLLSHTPIEKIDKKHLAKPAKK</sequence>
<reference evidence="11 12" key="1">
    <citation type="submission" date="2024-06" db="EMBL/GenBank/DDBJ databases">
        <authorList>
            <person name="Kraege A."/>
            <person name="Thomma B."/>
        </authorList>
    </citation>
    <scope>NUCLEOTIDE SEQUENCE [LARGE SCALE GENOMIC DNA]</scope>
</reference>
<dbReference type="PRINTS" id="PR00348">
    <property type="entry name" value="UBIQUITIN"/>
</dbReference>
<dbReference type="InterPro" id="IPR053822">
    <property type="entry name" value="SDE2-like_dom"/>
</dbReference>
<evidence type="ECO:0000256" key="4">
    <source>
        <dbReference type="ARBA" id="ARBA00022490"/>
    </source>
</evidence>
<evidence type="ECO:0000256" key="3">
    <source>
        <dbReference type="ARBA" id="ARBA00008726"/>
    </source>
</evidence>
<comment type="caution">
    <text evidence="11">The sequence shown here is derived from an EMBL/GenBank/DDBJ whole genome shotgun (WGS) entry which is preliminary data.</text>
</comment>
<evidence type="ECO:0000313" key="12">
    <source>
        <dbReference type="Proteomes" id="UP001497392"/>
    </source>
</evidence>
<evidence type="ECO:0000313" key="11">
    <source>
        <dbReference type="EMBL" id="CAL5228606.1"/>
    </source>
</evidence>
<evidence type="ECO:0000256" key="8">
    <source>
        <dbReference type="ARBA" id="ARBA00023306"/>
    </source>
</evidence>
<evidence type="ECO:0000259" key="10">
    <source>
        <dbReference type="PROSITE" id="PS50053"/>
    </source>
</evidence>
<feature type="compositionally biased region" description="Polar residues" evidence="9">
    <location>
        <begin position="245"/>
        <end position="254"/>
    </location>
</feature>
<dbReference type="InterPro" id="IPR000626">
    <property type="entry name" value="Ubiquitin-like_dom"/>
</dbReference>
<evidence type="ECO:0000256" key="7">
    <source>
        <dbReference type="ARBA" id="ARBA00023242"/>
    </source>
</evidence>
<dbReference type="PANTHER" id="PTHR12786">
    <property type="entry name" value="SPLICING FACTOR SF3A-RELATED"/>
    <property type="match status" value="1"/>
</dbReference>
<feature type="compositionally biased region" description="Low complexity" evidence="9">
    <location>
        <begin position="216"/>
        <end position="225"/>
    </location>
</feature>
<dbReference type="InterPro" id="IPR051421">
    <property type="entry name" value="RNA_Proc_DNA_Dmg_Regulator"/>
</dbReference>
<feature type="compositionally biased region" description="Acidic residues" evidence="9">
    <location>
        <begin position="203"/>
        <end position="215"/>
    </location>
</feature>
<dbReference type="SUPFAM" id="SSF54236">
    <property type="entry name" value="Ubiquitin-like"/>
    <property type="match status" value="1"/>
</dbReference>
<gene>
    <name evidence="11" type="primary">g11768</name>
    <name evidence="11" type="ORF">VP750_LOCUS10512</name>
</gene>
<comment type="subcellular location">
    <subcellularLocation>
        <location evidence="2">Cytoplasm</location>
    </subcellularLocation>
    <subcellularLocation>
        <location evidence="1">Nucleus</location>
    </subcellularLocation>
</comment>
<organism evidence="11 12">
    <name type="scientific">Coccomyxa viridis</name>
    <dbReference type="NCBI Taxonomy" id="1274662"/>
    <lineage>
        <taxon>Eukaryota</taxon>
        <taxon>Viridiplantae</taxon>
        <taxon>Chlorophyta</taxon>
        <taxon>core chlorophytes</taxon>
        <taxon>Trebouxiophyceae</taxon>
        <taxon>Trebouxiophyceae incertae sedis</taxon>
        <taxon>Coccomyxaceae</taxon>
        <taxon>Coccomyxa</taxon>
    </lineage>
</organism>
<keyword evidence="6" id="KW-0508">mRNA splicing</keyword>
<dbReference type="Proteomes" id="UP001497392">
    <property type="component" value="Unassembled WGS sequence"/>
</dbReference>
<keyword evidence="8" id="KW-0131">Cell cycle</keyword>
<dbReference type="PROSITE" id="PS00299">
    <property type="entry name" value="UBIQUITIN_1"/>
    <property type="match status" value="1"/>
</dbReference>
<dbReference type="InterPro" id="IPR025086">
    <property type="entry name" value="SDE2/SF3A3_SAP"/>
</dbReference>
<keyword evidence="4" id="KW-0963">Cytoplasm</keyword>
<dbReference type="PROSITE" id="PS50053">
    <property type="entry name" value="UBIQUITIN_2"/>
    <property type="match status" value="1"/>
</dbReference>
<feature type="domain" description="Ubiquitin-like" evidence="10">
    <location>
        <begin position="1"/>
        <end position="72"/>
    </location>
</feature>
<keyword evidence="5" id="KW-0507">mRNA processing</keyword>
<dbReference type="InterPro" id="IPR019954">
    <property type="entry name" value="Ubiquitin_CS"/>
</dbReference>
<dbReference type="Pfam" id="PF13297">
    <property type="entry name" value="SDE2_2C"/>
    <property type="match status" value="1"/>
</dbReference>
<feature type="region of interest" description="Disordered" evidence="9">
    <location>
        <begin position="172"/>
        <end position="293"/>
    </location>
</feature>
<accession>A0ABP1G8P9</accession>
<dbReference type="EMBL" id="CAXHTA020000019">
    <property type="protein sequence ID" value="CAL5228606.1"/>
    <property type="molecule type" value="Genomic_DNA"/>
</dbReference>
<keyword evidence="7" id="KW-0539">Nucleus</keyword>
<keyword evidence="12" id="KW-1185">Reference proteome</keyword>
<dbReference type="Pfam" id="PF00240">
    <property type="entry name" value="ubiquitin"/>
    <property type="match status" value="1"/>
</dbReference>
<proteinExistence type="inferred from homology"/>
<dbReference type="SMART" id="SM00213">
    <property type="entry name" value="UBQ"/>
    <property type="match status" value="1"/>
</dbReference>